<gene>
    <name evidence="2" type="ORF">DENIS_1623</name>
</gene>
<dbReference type="InterPro" id="IPR029044">
    <property type="entry name" value="Nucleotide-diphossugar_trans"/>
</dbReference>
<dbReference type="Pfam" id="PF00535">
    <property type="entry name" value="Glycos_transf_2"/>
    <property type="match status" value="1"/>
</dbReference>
<comment type="caution">
    <text evidence="2">The sequence shown here is derived from an EMBL/GenBank/DDBJ whole genome shotgun (WGS) entry which is preliminary data.</text>
</comment>
<reference evidence="3" key="1">
    <citation type="submission" date="2017-11" db="EMBL/GenBank/DDBJ databases">
        <authorList>
            <person name="Watanabe M."/>
            <person name="Kojima H."/>
        </authorList>
    </citation>
    <scope>NUCLEOTIDE SEQUENCE [LARGE SCALE GENOMIC DNA]</scope>
    <source>
        <strain evidence="3">Tokyo 01</strain>
    </source>
</reference>
<dbReference type="RefSeq" id="WP_124328054.1">
    <property type="nucleotide sequence ID" value="NZ_BEXT01000001.1"/>
</dbReference>
<keyword evidence="3" id="KW-1185">Reference proteome</keyword>
<dbReference type="EMBL" id="BEXT01000001">
    <property type="protein sequence ID" value="GBC60666.1"/>
    <property type="molecule type" value="Genomic_DNA"/>
</dbReference>
<dbReference type="PANTHER" id="PTHR43685:SF2">
    <property type="entry name" value="GLYCOSYLTRANSFERASE 2-LIKE DOMAIN-CONTAINING PROTEIN"/>
    <property type="match status" value="1"/>
</dbReference>
<dbReference type="GO" id="GO:0016740">
    <property type="term" value="F:transferase activity"/>
    <property type="evidence" value="ECO:0007669"/>
    <property type="project" value="UniProtKB-KW"/>
</dbReference>
<sequence>MTSDHCDISVVIPVHAEGRLVQHTLNSAKKAMAYAKAHGDVRTDIVIVLDRPDKKTENFFASYDDLKVHFEKTDFGDAGLARNFGVGHSSGRYIAFLDADNLFGQSWLYKAFCFLEKNPTTIIAHPEYNVVFEGQNLIWKQISCDHPQFRSADLIEHNYWDTTCLASKKIFLDFPYEATMATQGFGHEDWHFNCETLAAGIGHYIVPDTVLFLRRKLNGSVLERANRGHRIIAPSRLFDPSFFSKLVRSEK</sequence>
<evidence type="ECO:0000313" key="2">
    <source>
        <dbReference type="EMBL" id="GBC60666.1"/>
    </source>
</evidence>
<name>A0A401FUM1_9BACT</name>
<dbReference type="InterPro" id="IPR050834">
    <property type="entry name" value="Glycosyltransf_2"/>
</dbReference>
<dbReference type="InterPro" id="IPR001173">
    <property type="entry name" value="Glyco_trans_2-like"/>
</dbReference>
<evidence type="ECO:0000313" key="3">
    <source>
        <dbReference type="Proteomes" id="UP000288096"/>
    </source>
</evidence>
<dbReference type="CDD" id="cd00761">
    <property type="entry name" value="Glyco_tranf_GTA_type"/>
    <property type="match status" value="1"/>
</dbReference>
<reference evidence="3" key="2">
    <citation type="submission" date="2019-01" db="EMBL/GenBank/DDBJ databases">
        <title>Genome sequence of Desulfonema ishimotonii strain Tokyo 01.</title>
        <authorList>
            <person name="Fukui M."/>
        </authorList>
    </citation>
    <scope>NUCLEOTIDE SEQUENCE [LARGE SCALE GENOMIC DNA]</scope>
    <source>
        <strain evidence="3">Tokyo 01</strain>
    </source>
</reference>
<organism evidence="2 3">
    <name type="scientific">Desulfonema ishimotonii</name>
    <dbReference type="NCBI Taxonomy" id="45657"/>
    <lineage>
        <taxon>Bacteria</taxon>
        <taxon>Pseudomonadati</taxon>
        <taxon>Thermodesulfobacteriota</taxon>
        <taxon>Desulfobacteria</taxon>
        <taxon>Desulfobacterales</taxon>
        <taxon>Desulfococcaceae</taxon>
        <taxon>Desulfonema</taxon>
    </lineage>
</organism>
<evidence type="ECO:0000259" key="1">
    <source>
        <dbReference type="Pfam" id="PF00535"/>
    </source>
</evidence>
<protein>
    <submittedName>
        <fullName evidence="2">Glycosyltransferase family 2 protein</fullName>
    </submittedName>
</protein>
<dbReference type="PANTHER" id="PTHR43685">
    <property type="entry name" value="GLYCOSYLTRANSFERASE"/>
    <property type="match status" value="1"/>
</dbReference>
<keyword evidence="2" id="KW-0808">Transferase</keyword>
<dbReference type="Gene3D" id="3.90.550.10">
    <property type="entry name" value="Spore Coat Polysaccharide Biosynthesis Protein SpsA, Chain A"/>
    <property type="match status" value="1"/>
</dbReference>
<feature type="domain" description="Glycosyltransferase 2-like" evidence="1">
    <location>
        <begin position="9"/>
        <end position="171"/>
    </location>
</feature>
<proteinExistence type="predicted"/>
<dbReference type="Proteomes" id="UP000288096">
    <property type="component" value="Unassembled WGS sequence"/>
</dbReference>
<dbReference type="SUPFAM" id="SSF53448">
    <property type="entry name" value="Nucleotide-diphospho-sugar transferases"/>
    <property type="match status" value="1"/>
</dbReference>
<accession>A0A401FUM1</accession>
<dbReference type="OrthoDB" id="9790710at2"/>
<dbReference type="AlphaFoldDB" id="A0A401FUM1"/>